<feature type="non-terminal residue" evidence="2">
    <location>
        <position position="1"/>
    </location>
</feature>
<dbReference type="AlphaFoldDB" id="A0A392UUI5"/>
<evidence type="ECO:0000313" key="3">
    <source>
        <dbReference type="Proteomes" id="UP000265520"/>
    </source>
</evidence>
<keyword evidence="3" id="KW-1185">Reference proteome</keyword>
<sequence length="23" mass="2247">SGQFVGGTAGSRKESESVPGNPV</sequence>
<protein>
    <submittedName>
        <fullName evidence="2">Uncharacterized protein</fullName>
    </submittedName>
</protein>
<evidence type="ECO:0000313" key="2">
    <source>
        <dbReference type="EMBL" id="MCI78561.1"/>
    </source>
</evidence>
<comment type="caution">
    <text evidence="2">The sequence shown here is derived from an EMBL/GenBank/DDBJ whole genome shotgun (WGS) entry which is preliminary data.</text>
</comment>
<accession>A0A392UUI5</accession>
<reference evidence="2 3" key="1">
    <citation type="journal article" date="2018" name="Front. Plant Sci.">
        <title>Red Clover (Trifolium pratense) and Zigzag Clover (T. medium) - A Picture of Genomic Similarities and Differences.</title>
        <authorList>
            <person name="Dluhosova J."/>
            <person name="Istvanek J."/>
            <person name="Nedelnik J."/>
            <person name="Repkova J."/>
        </authorList>
    </citation>
    <scope>NUCLEOTIDE SEQUENCE [LARGE SCALE GENOMIC DNA]</scope>
    <source>
        <strain evidence="3">cv. 10/8</strain>
        <tissue evidence="2">Leaf</tissue>
    </source>
</reference>
<gene>
    <name evidence="2" type="ORF">A2U01_0099831</name>
</gene>
<name>A0A392UUI5_9FABA</name>
<feature type="region of interest" description="Disordered" evidence="1">
    <location>
        <begin position="1"/>
        <end position="23"/>
    </location>
</feature>
<evidence type="ECO:0000256" key="1">
    <source>
        <dbReference type="SAM" id="MobiDB-lite"/>
    </source>
</evidence>
<dbReference type="EMBL" id="LXQA010953370">
    <property type="protein sequence ID" value="MCI78561.1"/>
    <property type="molecule type" value="Genomic_DNA"/>
</dbReference>
<organism evidence="2 3">
    <name type="scientific">Trifolium medium</name>
    <dbReference type="NCBI Taxonomy" id="97028"/>
    <lineage>
        <taxon>Eukaryota</taxon>
        <taxon>Viridiplantae</taxon>
        <taxon>Streptophyta</taxon>
        <taxon>Embryophyta</taxon>
        <taxon>Tracheophyta</taxon>
        <taxon>Spermatophyta</taxon>
        <taxon>Magnoliopsida</taxon>
        <taxon>eudicotyledons</taxon>
        <taxon>Gunneridae</taxon>
        <taxon>Pentapetalae</taxon>
        <taxon>rosids</taxon>
        <taxon>fabids</taxon>
        <taxon>Fabales</taxon>
        <taxon>Fabaceae</taxon>
        <taxon>Papilionoideae</taxon>
        <taxon>50 kb inversion clade</taxon>
        <taxon>NPAAA clade</taxon>
        <taxon>Hologalegina</taxon>
        <taxon>IRL clade</taxon>
        <taxon>Trifolieae</taxon>
        <taxon>Trifolium</taxon>
    </lineage>
</organism>
<proteinExistence type="predicted"/>
<dbReference type="Proteomes" id="UP000265520">
    <property type="component" value="Unassembled WGS sequence"/>
</dbReference>